<dbReference type="Proteomes" id="UP001498398">
    <property type="component" value="Unassembled WGS sequence"/>
</dbReference>
<dbReference type="SUPFAM" id="SSF53474">
    <property type="entry name" value="alpha/beta-Hydrolases"/>
    <property type="match status" value="1"/>
</dbReference>
<reference evidence="5 6" key="1">
    <citation type="submission" date="2024-01" db="EMBL/GenBank/DDBJ databases">
        <title>A draft genome for the cacao thread blight pathogen Marasmiellus scandens.</title>
        <authorList>
            <person name="Baruah I.K."/>
            <person name="Leung J."/>
            <person name="Bukari Y."/>
            <person name="Amoako-Attah I."/>
            <person name="Meinhardt L.W."/>
            <person name="Bailey B.A."/>
            <person name="Cohen S.P."/>
        </authorList>
    </citation>
    <scope>NUCLEOTIDE SEQUENCE [LARGE SCALE GENOMIC DNA]</scope>
    <source>
        <strain evidence="5 6">GH-19</strain>
    </source>
</reference>
<dbReference type="EMBL" id="JBANRG010000003">
    <property type="protein sequence ID" value="KAK7468353.1"/>
    <property type="molecule type" value="Genomic_DNA"/>
</dbReference>
<dbReference type="InterPro" id="IPR029058">
    <property type="entry name" value="AB_hydrolase_fold"/>
</dbReference>
<dbReference type="Gene3D" id="3.40.50.1820">
    <property type="entry name" value="alpha/beta hydrolase"/>
    <property type="match status" value="1"/>
</dbReference>
<evidence type="ECO:0000259" key="3">
    <source>
        <dbReference type="Pfam" id="PF00561"/>
    </source>
</evidence>
<feature type="domain" description="Peptidase S33 tripeptidyl aminopeptidase-like C-terminal" evidence="4">
    <location>
        <begin position="358"/>
        <end position="426"/>
    </location>
</feature>
<protein>
    <recommendedName>
        <fullName evidence="7">AB hydrolase-1 domain-containing protein</fullName>
    </recommendedName>
</protein>
<name>A0ABR1JXA1_9AGAR</name>
<evidence type="ECO:0000259" key="4">
    <source>
        <dbReference type="Pfam" id="PF08386"/>
    </source>
</evidence>
<comment type="similarity">
    <text evidence="1">Belongs to the peptidase S33 family.</text>
</comment>
<keyword evidence="6" id="KW-1185">Reference proteome</keyword>
<gene>
    <name evidence="5" type="ORF">VKT23_002868</name>
</gene>
<dbReference type="InterPro" id="IPR051601">
    <property type="entry name" value="Serine_prot/Carboxylest_S33"/>
</dbReference>
<evidence type="ECO:0000256" key="1">
    <source>
        <dbReference type="ARBA" id="ARBA00010088"/>
    </source>
</evidence>
<proteinExistence type="inferred from homology"/>
<organism evidence="5 6">
    <name type="scientific">Marasmiellus scandens</name>
    <dbReference type="NCBI Taxonomy" id="2682957"/>
    <lineage>
        <taxon>Eukaryota</taxon>
        <taxon>Fungi</taxon>
        <taxon>Dikarya</taxon>
        <taxon>Basidiomycota</taxon>
        <taxon>Agaricomycotina</taxon>
        <taxon>Agaricomycetes</taxon>
        <taxon>Agaricomycetidae</taxon>
        <taxon>Agaricales</taxon>
        <taxon>Marasmiineae</taxon>
        <taxon>Omphalotaceae</taxon>
        <taxon>Marasmiellus</taxon>
    </lineage>
</organism>
<evidence type="ECO:0000256" key="2">
    <source>
        <dbReference type="ARBA" id="ARBA00022801"/>
    </source>
</evidence>
<dbReference type="InterPro" id="IPR013595">
    <property type="entry name" value="Pept_S33_TAP-like_C"/>
</dbReference>
<feature type="domain" description="AB hydrolase-1" evidence="3">
    <location>
        <begin position="41"/>
        <end position="194"/>
    </location>
</feature>
<evidence type="ECO:0000313" key="6">
    <source>
        <dbReference type="Proteomes" id="UP001498398"/>
    </source>
</evidence>
<comment type="caution">
    <text evidence="5">The sequence shown here is derived from an EMBL/GenBank/DDBJ whole genome shotgun (WGS) entry which is preliminary data.</text>
</comment>
<evidence type="ECO:0008006" key="7">
    <source>
        <dbReference type="Google" id="ProtNLM"/>
    </source>
</evidence>
<dbReference type="PANTHER" id="PTHR43248">
    <property type="entry name" value="2-SUCCINYL-6-HYDROXY-2,4-CYCLOHEXADIENE-1-CARBOXYLATE SYNTHASE"/>
    <property type="match status" value="1"/>
</dbReference>
<sequence length="467" mass="49466">MMTERAHQAPLNYSNPDVGTTAIAIVKLSATMENASEYGGPVFMNPGGPGLSGVEFVMGAAGKLLHELVGKQFDLIGFDPRGVGFSTPSVTVLQSNAELLTFFTQEPADLNSTSEALPEAWARWQVFGQAAQARDNGILNFVSTGNAARDMLGMTEALGQEKLQYYGGSYGTALGAAFATMFPDRVGRMVLDGCVDMDGYFGSDFYASTGLLDADKAMQTFFDGCHAAGPEACPFYASSPSEIAANLEAIYTSLRSQPVPVFTGDSFSVITYDLLRGVVFTAITAPYSLFQILASGLAELSSGNGTESFGRLSSFADPSELRSAEATSAIACSDADPFSATATELRETMASINSSFSGIFAMHARTRCSGWRVHPDDRFRGPVGANTSSPLLMIGNTADPRTPLVTTKKTSSMFPGSAVLVQDSPGPLSEGLTVPYNMSGLISLLESYRQKELCAKSTNHCFLGPTE</sequence>
<dbReference type="InterPro" id="IPR000073">
    <property type="entry name" value="AB_hydrolase_1"/>
</dbReference>
<keyword evidence="2" id="KW-0378">Hydrolase</keyword>
<dbReference type="Pfam" id="PF00561">
    <property type="entry name" value="Abhydrolase_1"/>
    <property type="match status" value="1"/>
</dbReference>
<dbReference type="PANTHER" id="PTHR43248:SF25">
    <property type="entry name" value="AB HYDROLASE-1 DOMAIN-CONTAINING PROTEIN-RELATED"/>
    <property type="match status" value="1"/>
</dbReference>
<evidence type="ECO:0000313" key="5">
    <source>
        <dbReference type="EMBL" id="KAK7468353.1"/>
    </source>
</evidence>
<accession>A0ABR1JXA1</accession>
<dbReference type="Pfam" id="PF08386">
    <property type="entry name" value="Abhydrolase_4"/>
    <property type="match status" value="1"/>
</dbReference>